<reference evidence="4 5" key="1">
    <citation type="submission" date="2018-03" db="EMBL/GenBank/DDBJ databases">
        <title>Alkalicoccus saliphilus sp. nov., isolated from a mineral pool.</title>
        <authorList>
            <person name="Zhao B."/>
        </authorList>
    </citation>
    <scope>NUCLEOTIDE SEQUENCE [LARGE SCALE GENOMIC DNA]</scope>
    <source>
        <strain evidence="4 5">6AG</strain>
    </source>
</reference>
<evidence type="ECO:0000313" key="5">
    <source>
        <dbReference type="Proteomes" id="UP000240509"/>
    </source>
</evidence>
<dbReference type="PRINTS" id="PR00080">
    <property type="entry name" value="SDRFAMILY"/>
</dbReference>
<comment type="caution">
    <text evidence="4">The sequence shown here is derived from an EMBL/GenBank/DDBJ whole genome shotgun (WGS) entry which is preliminary data.</text>
</comment>
<evidence type="ECO:0000313" key="4">
    <source>
        <dbReference type="EMBL" id="PTL39532.1"/>
    </source>
</evidence>
<dbReference type="InterPro" id="IPR020904">
    <property type="entry name" value="Sc_DH/Rdtase_CS"/>
</dbReference>
<dbReference type="PRINTS" id="PR00081">
    <property type="entry name" value="GDHRDH"/>
</dbReference>
<evidence type="ECO:0008006" key="6">
    <source>
        <dbReference type="Google" id="ProtNLM"/>
    </source>
</evidence>
<dbReference type="SUPFAM" id="SSF51735">
    <property type="entry name" value="NAD(P)-binding Rossmann-fold domains"/>
    <property type="match status" value="1"/>
</dbReference>
<dbReference type="InterPro" id="IPR051911">
    <property type="entry name" value="SDR_oxidoreductase"/>
</dbReference>
<dbReference type="RefSeq" id="WP_107584131.1">
    <property type="nucleotide sequence ID" value="NZ_PZJJ01000006.1"/>
</dbReference>
<comment type="similarity">
    <text evidence="1 3">Belongs to the short-chain dehydrogenases/reductases (SDR) family.</text>
</comment>
<name>A0A2T4U824_9BACI</name>
<dbReference type="PANTHER" id="PTHR43976">
    <property type="entry name" value="SHORT CHAIN DEHYDROGENASE"/>
    <property type="match status" value="1"/>
</dbReference>
<dbReference type="OrthoDB" id="9775296at2"/>
<dbReference type="GO" id="GO:0016491">
    <property type="term" value="F:oxidoreductase activity"/>
    <property type="evidence" value="ECO:0007669"/>
    <property type="project" value="UniProtKB-KW"/>
</dbReference>
<dbReference type="AlphaFoldDB" id="A0A2T4U824"/>
<evidence type="ECO:0000256" key="3">
    <source>
        <dbReference type="RuleBase" id="RU000363"/>
    </source>
</evidence>
<dbReference type="PANTHER" id="PTHR43976:SF16">
    <property type="entry name" value="SHORT-CHAIN DEHYDROGENASE_REDUCTASE FAMILY PROTEIN"/>
    <property type="match status" value="1"/>
</dbReference>
<evidence type="ECO:0000256" key="2">
    <source>
        <dbReference type="ARBA" id="ARBA00023002"/>
    </source>
</evidence>
<dbReference type="EMBL" id="PZJJ01000006">
    <property type="protein sequence ID" value="PTL39532.1"/>
    <property type="molecule type" value="Genomic_DNA"/>
</dbReference>
<proteinExistence type="inferred from homology"/>
<dbReference type="InterPro" id="IPR002347">
    <property type="entry name" value="SDR_fam"/>
</dbReference>
<keyword evidence="5" id="KW-1185">Reference proteome</keyword>
<dbReference type="Proteomes" id="UP000240509">
    <property type="component" value="Unassembled WGS sequence"/>
</dbReference>
<organism evidence="4 5">
    <name type="scientific">Alkalicoccus saliphilus</name>
    <dbReference type="NCBI Taxonomy" id="200989"/>
    <lineage>
        <taxon>Bacteria</taxon>
        <taxon>Bacillati</taxon>
        <taxon>Bacillota</taxon>
        <taxon>Bacilli</taxon>
        <taxon>Bacillales</taxon>
        <taxon>Bacillaceae</taxon>
        <taxon>Alkalicoccus</taxon>
    </lineage>
</organism>
<gene>
    <name evidence="4" type="ORF">C6Y45_05685</name>
</gene>
<evidence type="ECO:0000256" key="1">
    <source>
        <dbReference type="ARBA" id="ARBA00006484"/>
    </source>
</evidence>
<dbReference type="Gene3D" id="3.40.50.720">
    <property type="entry name" value="NAD(P)-binding Rossmann-like Domain"/>
    <property type="match status" value="1"/>
</dbReference>
<protein>
    <recommendedName>
        <fullName evidence="6">Short-chain dehydrogenase</fullName>
    </recommendedName>
</protein>
<keyword evidence="2" id="KW-0560">Oxidoreductase</keyword>
<dbReference type="PROSITE" id="PS00061">
    <property type="entry name" value="ADH_SHORT"/>
    <property type="match status" value="1"/>
</dbReference>
<accession>A0A2T4U824</accession>
<dbReference type="Pfam" id="PF00106">
    <property type="entry name" value="adh_short"/>
    <property type="match status" value="1"/>
</dbReference>
<dbReference type="InterPro" id="IPR036291">
    <property type="entry name" value="NAD(P)-bd_dom_sf"/>
</dbReference>
<sequence length="274" mass="30204">MKDRIIVVTGAAGGFGRKIVHQFKEDSTVIACVRKEEDINSLYKAGAAAVYRMDVTVKEDRCTVMKKIAEKYRKIDILINNAGMCQGGVQEALDDTDWDHQFNVNVTGTASVTRLALPMLKKSSAAKIIQMGSVSGRIGLPGVGAYAASKFALRGMSQSLRFELLPLSIHVTLLEIASFKTAIWDKSRDTASYYDGQDYKELETYLKEKVEHTSIKAADPEAVIKMIVRISEMKKPAFLYRVGAGAGIYALIDKWMPMRILEKIVVNKTGGKSG</sequence>